<sequence length="167" mass="17503">MANPVEENNPVLSQVAEKGTQSLVAVAGHPIHAMMVAFPIALTMATLGSDVFFWWSGDPFWARASLWACGAAFWLGVAAGLAGTAELLFVPGIRNRAASWTHAVAAMMLLSILGMNWGLRLYADESVILPLGIALSGLSAVFVGIAGWHGGKLVFDHGIGLMISSNG</sequence>
<feature type="transmembrane region" description="Helical" evidence="1">
    <location>
        <begin position="66"/>
        <end position="85"/>
    </location>
</feature>
<dbReference type="Proteomes" id="UP000595197">
    <property type="component" value="Chromosome"/>
</dbReference>
<keyword evidence="1" id="KW-0472">Membrane</keyword>
<feature type="transmembrane region" description="Helical" evidence="1">
    <location>
        <begin position="31"/>
        <end position="54"/>
    </location>
</feature>
<gene>
    <name evidence="3" type="ORF">IGS68_16960</name>
</gene>
<feature type="transmembrane region" description="Helical" evidence="1">
    <location>
        <begin position="97"/>
        <end position="115"/>
    </location>
</feature>
<evidence type="ECO:0000313" key="3">
    <source>
        <dbReference type="EMBL" id="QQP87772.1"/>
    </source>
</evidence>
<accession>A0ABX7B0X9</accession>
<evidence type="ECO:0000259" key="2">
    <source>
        <dbReference type="Pfam" id="PF09990"/>
    </source>
</evidence>
<reference evidence="3" key="1">
    <citation type="submission" date="2021-02" db="EMBL/GenBank/DDBJ databases">
        <title>Skermanella TT6 skin isolate.</title>
        <authorList>
            <person name="Lee K."/>
            <person name="Ganzorig M."/>
        </authorList>
    </citation>
    <scope>NUCLEOTIDE SEQUENCE</scope>
    <source>
        <strain evidence="3">TT6</strain>
    </source>
</reference>
<keyword evidence="1" id="KW-0812">Transmembrane</keyword>
<keyword evidence="1" id="KW-1133">Transmembrane helix</keyword>
<dbReference type="Pfam" id="PF09990">
    <property type="entry name" value="DUF2231"/>
    <property type="match status" value="1"/>
</dbReference>
<name>A0ABX7B0X9_9PROT</name>
<organism evidence="3 4">
    <name type="scientific">Skermanella cutis</name>
    <dbReference type="NCBI Taxonomy" id="2775420"/>
    <lineage>
        <taxon>Bacteria</taxon>
        <taxon>Pseudomonadati</taxon>
        <taxon>Pseudomonadota</taxon>
        <taxon>Alphaproteobacteria</taxon>
        <taxon>Rhodospirillales</taxon>
        <taxon>Azospirillaceae</taxon>
        <taxon>Skermanella</taxon>
    </lineage>
</organism>
<feature type="domain" description="DUF2231" evidence="2">
    <location>
        <begin position="28"/>
        <end position="160"/>
    </location>
</feature>
<keyword evidence="4" id="KW-1185">Reference proteome</keyword>
<evidence type="ECO:0000313" key="4">
    <source>
        <dbReference type="Proteomes" id="UP000595197"/>
    </source>
</evidence>
<dbReference type="RefSeq" id="WP_201071562.1">
    <property type="nucleotide sequence ID" value="NZ_CP067420.1"/>
</dbReference>
<dbReference type="InterPro" id="IPR019251">
    <property type="entry name" value="DUF2231_TM"/>
</dbReference>
<feature type="transmembrane region" description="Helical" evidence="1">
    <location>
        <begin position="127"/>
        <end position="148"/>
    </location>
</feature>
<proteinExistence type="predicted"/>
<protein>
    <submittedName>
        <fullName evidence="3">DUF2231 domain-containing protein</fullName>
    </submittedName>
</protein>
<evidence type="ECO:0000256" key="1">
    <source>
        <dbReference type="SAM" id="Phobius"/>
    </source>
</evidence>
<dbReference type="EMBL" id="CP067420">
    <property type="protein sequence ID" value="QQP87772.1"/>
    <property type="molecule type" value="Genomic_DNA"/>
</dbReference>